<protein>
    <submittedName>
        <fullName evidence="1">Glycerate kinase</fullName>
    </submittedName>
</protein>
<dbReference type="SUPFAM" id="SSF110738">
    <property type="entry name" value="Glycerate kinase I"/>
    <property type="match status" value="1"/>
</dbReference>
<proteinExistence type="predicted"/>
<gene>
    <name evidence="1" type="ORF">V5R04_07930</name>
</gene>
<keyword evidence="1" id="KW-0418">Kinase</keyword>
<dbReference type="AlphaFoldDB" id="A0AAU7DRV3"/>
<keyword evidence="1" id="KW-0808">Transferase</keyword>
<dbReference type="InterPro" id="IPR004381">
    <property type="entry name" value="Glycerate_kinase"/>
</dbReference>
<accession>A0AAU7DRV3</accession>
<dbReference type="InterPro" id="IPR018193">
    <property type="entry name" value="Glyc_kinase_flavodox-like_fold"/>
</dbReference>
<sequence length="377" mass="39425">MRVLLIANHNPAAFGPGFEAQALADGWRSGAPHVEVEPFAFSHCEPGISQVWQAHAARVGGFSQTAFLDACDPGPAQSPAAFAQDLAAQLYEAVRSKMSRIVVALPQYLEPDAGVAFLTELGRLIQPEGGAGAQSGAGPHSALGEVTPERAQELVNIIGIARQFLAKIDVVGAYASNMPLLGMHGMNGAAALEGHLAAEVAQGRERQVNELFHLMQGPYAALDAADNRGSATVLGLAGPNNQEPKAPSLKDLTRHDGGGAGGGLGFALATLGARLLPAAQVFGTQFDLPARIAASDLVVVYQEKLDGRTFPDQVGHWAAQLATSSISPVIVLSNEQIMSVRELSGQQVASAYQVAGDSQSLFNMAQRLAKSWTPNRS</sequence>
<dbReference type="EMBL" id="CP146203">
    <property type="protein sequence ID" value="XBH20186.1"/>
    <property type="molecule type" value="Genomic_DNA"/>
</dbReference>
<dbReference type="Gene3D" id="3.90.1510.10">
    <property type="entry name" value="Glycerate kinase, domain 2"/>
    <property type="match status" value="1"/>
</dbReference>
<reference evidence="1" key="1">
    <citation type="submission" date="2024-02" db="EMBL/GenBank/DDBJ databases">
        <title>Tomenella chthoni gen. nov. sp. nov., a member of the family Jonesiaceae isolated from bat guano.</title>
        <authorList>
            <person name="Miller S.L."/>
            <person name="King J."/>
            <person name="Sankaranarayanan K."/>
            <person name="Lawson P.A."/>
        </authorList>
    </citation>
    <scope>NUCLEOTIDE SEQUENCE</scope>
    <source>
        <strain evidence="1">BS-20</strain>
    </source>
</reference>
<name>A0AAU7DRV3_9MICO</name>
<organism evidence="1">
    <name type="scientific">Jonesiaceae bacterium BS-20</name>
    <dbReference type="NCBI Taxonomy" id="3120821"/>
    <lineage>
        <taxon>Bacteria</taxon>
        <taxon>Bacillati</taxon>
        <taxon>Actinomycetota</taxon>
        <taxon>Actinomycetes</taxon>
        <taxon>Micrococcales</taxon>
        <taxon>Jonesiaceae</taxon>
    </lineage>
</organism>
<dbReference type="Pfam" id="PF02595">
    <property type="entry name" value="Gly_kinase"/>
    <property type="match status" value="1"/>
</dbReference>
<dbReference type="GO" id="GO:0031388">
    <property type="term" value="P:organic acid phosphorylation"/>
    <property type="evidence" value="ECO:0007669"/>
    <property type="project" value="InterPro"/>
</dbReference>
<dbReference type="InterPro" id="IPR036129">
    <property type="entry name" value="Glycerate_kinase_sf"/>
</dbReference>
<dbReference type="GO" id="GO:0008887">
    <property type="term" value="F:glycerate kinase activity"/>
    <property type="evidence" value="ECO:0007669"/>
    <property type="project" value="InterPro"/>
</dbReference>
<evidence type="ECO:0000313" key="1">
    <source>
        <dbReference type="EMBL" id="XBH20186.1"/>
    </source>
</evidence>